<sequence>MLRQGDLHVHVVQRPAPDIALLTPPVTPEDPDGSPTTTEAPVLVCNYHLTWLDAASHRAQDGSMDSTGDGDDSPHPYQGIIDYLLADGDGPPDAAVHADPLDVQALEASVWTPPADQRHAPDVAYARQDSASVFSPVHGLQDLHDLHVYSGSPSGRTSVHSLDTVFASPRQDFASPGASVDFASPVQDLAQDLPVFASPGSSATYQDGRASVQSLETVLTSASPGASAFPSPSATRSAFASPSPSASAAFASPSPGGLAVPSPASSEPCVPSVVAGARRPPALLQSVSDPGCPSAGRRRGAARGASDQDCDRKSKAKAGKRSKGSQPSVQSAEDEAGPAGSPGGSPGDSADEEDKADTEDAVDDSLPSAKPKCPKLSLFLKMLLVGHV</sequence>
<reference evidence="2" key="1">
    <citation type="submission" date="2022-12" db="EMBL/GenBank/DDBJ databases">
        <title>Chromosome-level genome assembly of the bean flower thrips Megalurothrips usitatus.</title>
        <authorList>
            <person name="Ma L."/>
            <person name="Liu Q."/>
            <person name="Li H."/>
            <person name="Cai W."/>
        </authorList>
    </citation>
    <scope>NUCLEOTIDE SEQUENCE</scope>
    <source>
        <strain evidence="2">Cailab_2022a</strain>
    </source>
</reference>
<accession>A0AAV7X704</accession>
<name>A0AAV7X704_9NEOP</name>
<evidence type="ECO:0000313" key="2">
    <source>
        <dbReference type="EMBL" id="KAJ1519360.1"/>
    </source>
</evidence>
<gene>
    <name evidence="2" type="ORF">ONE63_004657</name>
</gene>
<dbReference type="Proteomes" id="UP001075354">
    <property type="component" value="Chromosome 16"/>
</dbReference>
<dbReference type="EMBL" id="JAPTSV010000016">
    <property type="protein sequence ID" value="KAJ1519360.1"/>
    <property type="molecule type" value="Genomic_DNA"/>
</dbReference>
<evidence type="ECO:0008006" key="4">
    <source>
        <dbReference type="Google" id="ProtNLM"/>
    </source>
</evidence>
<organism evidence="2 3">
    <name type="scientific">Megalurothrips usitatus</name>
    <name type="common">bean blossom thrips</name>
    <dbReference type="NCBI Taxonomy" id="439358"/>
    <lineage>
        <taxon>Eukaryota</taxon>
        <taxon>Metazoa</taxon>
        <taxon>Ecdysozoa</taxon>
        <taxon>Arthropoda</taxon>
        <taxon>Hexapoda</taxon>
        <taxon>Insecta</taxon>
        <taxon>Pterygota</taxon>
        <taxon>Neoptera</taxon>
        <taxon>Paraneoptera</taxon>
        <taxon>Thysanoptera</taxon>
        <taxon>Terebrantia</taxon>
        <taxon>Thripoidea</taxon>
        <taxon>Thripidae</taxon>
        <taxon>Megalurothrips</taxon>
    </lineage>
</organism>
<feature type="compositionally biased region" description="Low complexity" evidence="1">
    <location>
        <begin position="222"/>
        <end position="255"/>
    </location>
</feature>
<proteinExistence type="predicted"/>
<keyword evidence="3" id="KW-1185">Reference proteome</keyword>
<feature type="compositionally biased region" description="Basic residues" evidence="1">
    <location>
        <begin position="314"/>
        <end position="323"/>
    </location>
</feature>
<dbReference type="AlphaFoldDB" id="A0AAV7X704"/>
<feature type="compositionally biased region" description="Acidic residues" evidence="1">
    <location>
        <begin position="349"/>
        <end position="363"/>
    </location>
</feature>
<evidence type="ECO:0000313" key="3">
    <source>
        <dbReference type="Proteomes" id="UP001075354"/>
    </source>
</evidence>
<comment type="caution">
    <text evidence="2">The sequence shown here is derived from an EMBL/GenBank/DDBJ whole genome shotgun (WGS) entry which is preliminary data.</text>
</comment>
<feature type="region of interest" description="Disordered" evidence="1">
    <location>
        <begin position="222"/>
        <end position="373"/>
    </location>
</feature>
<protein>
    <recommendedName>
        <fullName evidence="4">Proteophosphoglycan ppg4</fullName>
    </recommendedName>
</protein>
<evidence type="ECO:0000256" key="1">
    <source>
        <dbReference type="SAM" id="MobiDB-lite"/>
    </source>
</evidence>